<evidence type="ECO:0000256" key="1">
    <source>
        <dbReference type="SAM" id="Phobius"/>
    </source>
</evidence>
<keyword evidence="1" id="KW-0812">Transmembrane</keyword>
<dbReference type="Pfam" id="PF06912">
    <property type="entry name" value="DUF1275"/>
    <property type="match status" value="1"/>
</dbReference>
<dbReference type="Proteomes" id="UP000254777">
    <property type="component" value="Unassembled WGS sequence"/>
</dbReference>
<proteinExistence type="predicted"/>
<dbReference type="PANTHER" id="PTHR37314">
    <property type="entry name" value="SLR0142 PROTEIN"/>
    <property type="match status" value="1"/>
</dbReference>
<organism evidence="2 3">
    <name type="scientific">Peptoniphilus indolicus</name>
    <dbReference type="NCBI Taxonomy" id="33030"/>
    <lineage>
        <taxon>Bacteria</taxon>
        <taxon>Bacillati</taxon>
        <taxon>Bacillota</taxon>
        <taxon>Tissierellia</taxon>
        <taxon>Tissierellales</taxon>
        <taxon>Peptoniphilaceae</taxon>
        <taxon>Peptoniphilus</taxon>
    </lineage>
</organism>
<evidence type="ECO:0000313" key="2">
    <source>
        <dbReference type="EMBL" id="SUB75866.1"/>
    </source>
</evidence>
<keyword evidence="1" id="KW-1133">Transmembrane helix</keyword>
<reference evidence="2 3" key="1">
    <citation type="submission" date="2018-06" db="EMBL/GenBank/DDBJ databases">
        <authorList>
            <consortium name="Pathogen Informatics"/>
            <person name="Doyle S."/>
        </authorList>
    </citation>
    <scope>NUCLEOTIDE SEQUENCE [LARGE SCALE GENOMIC DNA]</scope>
    <source>
        <strain evidence="2 3">NCTC11088</strain>
    </source>
</reference>
<dbReference type="RefSeq" id="WP_004821254.1">
    <property type="nucleotide sequence ID" value="NZ_UGTH01000001.1"/>
</dbReference>
<protein>
    <submittedName>
        <fullName evidence="2">Predicted membrane protein</fullName>
    </submittedName>
</protein>
<evidence type="ECO:0000313" key="3">
    <source>
        <dbReference type="Proteomes" id="UP000254777"/>
    </source>
</evidence>
<dbReference type="InterPro" id="IPR010699">
    <property type="entry name" value="DUF1275"/>
</dbReference>
<feature type="transmembrane region" description="Helical" evidence="1">
    <location>
        <begin position="175"/>
        <end position="194"/>
    </location>
</feature>
<sequence length="233" mass="26658">MNKKSKAIKAHEIANYRFVTWIYWMTMLTGAINVYAIKELGTPITHHTGNSSEIAISLYENLDIPYRLFILLGSFFIGSALSGILYYDKVRIPKKRYGISLIVGGSALIFTDFLNIESSRLFLISLLIGMQNGMFIKYKGTLIRTSHVTGYLTDAGFALGSYIRGRETEFWKVKFYILSIVFFIVGGFVGYIILENFNKPLGAIGVLYLLCGGYYFYLREYNQIHLIRKRQKI</sequence>
<dbReference type="PANTHER" id="PTHR37314:SF4">
    <property type="entry name" value="UPF0700 TRANSMEMBRANE PROTEIN YOAK"/>
    <property type="match status" value="1"/>
</dbReference>
<feature type="transmembrane region" description="Helical" evidence="1">
    <location>
        <begin position="99"/>
        <end position="116"/>
    </location>
</feature>
<gene>
    <name evidence="2" type="ORF">NCTC11088_01670</name>
</gene>
<feature type="transmembrane region" description="Helical" evidence="1">
    <location>
        <begin position="200"/>
        <end position="218"/>
    </location>
</feature>
<accession>A0A379DCZ7</accession>
<keyword evidence="1" id="KW-0472">Membrane</keyword>
<dbReference type="AlphaFoldDB" id="A0A379DCZ7"/>
<feature type="transmembrane region" description="Helical" evidence="1">
    <location>
        <begin position="68"/>
        <end position="87"/>
    </location>
</feature>
<name>A0A379DCZ7_9FIRM</name>
<dbReference type="EMBL" id="UGTH01000001">
    <property type="protein sequence ID" value="SUB75866.1"/>
    <property type="molecule type" value="Genomic_DNA"/>
</dbReference>
<feature type="transmembrane region" description="Helical" evidence="1">
    <location>
        <begin position="21"/>
        <end position="37"/>
    </location>
</feature>